<organism evidence="1 2">
    <name type="scientific">Anthropogastromicrobium aceti</name>
    <dbReference type="NCBI Taxonomy" id="2981768"/>
    <lineage>
        <taxon>Bacteria</taxon>
        <taxon>Bacillati</taxon>
        <taxon>Bacillota</taxon>
        <taxon>Clostridia</taxon>
        <taxon>Lachnospirales</taxon>
        <taxon>Lachnospiraceae</taxon>
        <taxon>Anthropogastromicrobium</taxon>
    </lineage>
</organism>
<dbReference type="RefSeq" id="WP_066558009.1">
    <property type="nucleotide sequence ID" value="NZ_JAJEQN010000002.1"/>
</dbReference>
<protein>
    <recommendedName>
        <fullName evidence="3">Tyrosine specific protein phosphatases domain-containing protein</fullName>
    </recommendedName>
</protein>
<keyword evidence="2" id="KW-1185">Reference proteome</keyword>
<reference evidence="1 2" key="1">
    <citation type="submission" date="2021-10" db="EMBL/GenBank/DDBJ databases">
        <title>Anaerobic single-cell dispensing facilitates the cultivation of human gut bacteria.</title>
        <authorList>
            <person name="Afrizal A."/>
        </authorList>
    </citation>
    <scope>NUCLEOTIDE SEQUENCE [LARGE SCALE GENOMIC DNA]</scope>
    <source>
        <strain evidence="1 2">CLA-AA-H224</strain>
    </source>
</reference>
<dbReference type="AlphaFoldDB" id="A0AAE3E283"/>
<proteinExistence type="predicted"/>
<evidence type="ECO:0000313" key="2">
    <source>
        <dbReference type="Proteomes" id="UP001198200"/>
    </source>
</evidence>
<accession>A0AAE3E283</accession>
<dbReference type="Proteomes" id="UP001198200">
    <property type="component" value="Unassembled WGS sequence"/>
</dbReference>
<dbReference type="EMBL" id="JAJEQN010000002">
    <property type="protein sequence ID" value="MCC2220221.1"/>
    <property type="molecule type" value="Genomic_DNA"/>
</dbReference>
<evidence type="ECO:0008006" key="3">
    <source>
        <dbReference type="Google" id="ProtNLM"/>
    </source>
</evidence>
<evidence type="ECO:0000313" key="1">
    <source>
        <dbReference type="EMBL" id="MCC2220221.1"/>
    </source>
</evidence>
<gene>
    <name evidence="1" type="ORF">LKD48_00975</name>
</gene>
<name>A0AAE3E283_9FIRM</name>
<comment type="caution">
    <text evidence="1">The sequence shown here is derived from an EMBL/GenBank/DDBJ whole genome shotgun (WGS) entry which is preliminary data.</text>
</comment>
<sequence length="158" mass="17922">MRRILVKSLNEAFDFVMDHYYPAGCEEDAKRKDTYAVISIQDTHTGGFGVTFAENKFCKGVLTLYFDDVVKETEGAVLFDENMADSVIAFIRSHMDVDTLLIHCYAGQSRSRAIGAFAKKMMGKSNQTYFSADKLWAGTPNEHVYNMLEDAWFRDMLG</sequence>